<name>A0A0M3IGM6_ASCLU</name>
<feature type="region of interest" description="Disordered" evidence="1">
    <location>
        <begin position="71"/>
        <end position="93"/>
    </location>
</feature>
<dbReference type="PANTHER" id="PTHR37971">
    <property type="entry name" value="ANTIBACTERIAL FACTOR-RELATED PEPTIDE 1-RELATED"/>
    <property type="match status" value="1"/>
</dbReference>
<dbReference type="InterPro" id="IPR031770">
    <property type="entry name" value="Abf-1/2"/>
</dbReference>
<dbReference type="AlphaFoldDB" id="A0A0M3IGM6"/>
<dbReference type="Pfam" id="PF16839">
    <property type="entry name" value="Antimicrobial25"/>
    <property type="match status" value="1"/>
</dbReference>
<evidence type="ECO:0000256" key="1">
    <source>
        <dbReference type="SAM" id="MobiDB-lite"/>
    </source>
</evidence>
<evidence type="ECO:0000313" key="4">
    <source>
        <dbReference type="WBParaSite" id="ALUE_0001747201-mRNA-1"/>
    </source>
</evidence>
<organism evidence="3 4">
    <name type="scientific">Ascaris lumbricoides</name>
    <name type="common">Giant roundworm</name>
    <dbReference type="NCBI Taxonomy" id="6252"/>
    <lineage>
        <taxon>Eukaryota</taxon>
        <taxon>Metazoa</taxon>
        <taxon>Ecdysozoa</taxon>
        <taxon>Nematoda</taxon>
        <taxon>Chromadorea</taxon>
        <taxon>Rhabditida</taxon>
        <taxon>Spirurina</taxon>
        <taxon>Ascaridomorpha</taxon>
        <taxon>Ascaridoidea</taxon>
        <taxon>Ascarididae</taxon>
        <taxon>Ascaris</taxon>
    </lineage>
</organism>
<evidence type="ECO:0000256" key="2">
    <source>
        <dbReference type="SAM" id="SignalP"/>
    </source>
</evidence>
<dbReference type="GO" id="GO:0098542">
    <property type="term" value="P:defense response to other organism"/>
    <property type="evidence" value="ECO:0007669"/>
    <property type="project" value="InterPro"/>
</dbReference>
<keyword evidence="2" id="KW-0732">Signal</keyword>
<dbReference type="WBParaSite" id="ALUE_0001747201-mRNA-1">
    <property type="protein sequence ID" value="ALUE_0001747201-mRNA-1"/>
    <property type="gene ID" value="ALUE_0001747201"/>
</dbReference>
<keyword evidence="3" id="KW-1185">Reference proteome</keyword>
<feature type="chain" id="PRO_5005657208" evidence="2">
    <location>
        <begin position="19"/>
        <end position="93"/>
    </location>
</feature>
<accession>A0A0M3IGM6</accession>
<sequence>MKTAIIVVLLIIFASTNAAVDFSSCARMDVPGLSKVAQGLCISSCKFQNCGTGHCEKRGGRPTCVCDRCGRGGGEWPSVPMPKGRSSRGRRHS</sequence>
<feature type="signal peptide" evidence="2">
    <location>
        <begin position="1"/>
        <end position="18"/>
    </location>
</feature>
<dbReference type="PANTHER" id="PTHR37971:SF1">
    <property type="entry name" value="ANTIBACTERIAL FACTOR-RELATED PEPTIDE 1-RELATED"/>
    <property type="match status" value="1"/>
</dbReference>
<dbReference type="Proteomes" id="UP000036681">
    <property type="component" value="Unplaced"/>
</dbReference>
<dbReference type="Gene3D" id="3.30.30.110">
    <property type="entry name" value="Antibacterial factor-related peptide"/>
    <property type="match status" value="1"/>
</dbReference>
<protein>
    <submittedName>
        <fullName evidence="4">INVERT_DEFENSINS domain-containing protein</fullName>
    </submittedName>
</protein>
<dbReference type="InterPro" id="IPR038204">
    <property type="entry name" value="Abf-1/2_sf"/>
</dbReference>
<proteinExistence type="predicted"/>
<reference evidence="4" key="1">
    <citation type="submission" date="2017-02" db="UniProtKB">
        <authorList>
            <consortium name="WormBaseParasite"/>
        </authorList>
    </citation>
    <scope>IDENTIFICATION</scope>
</reference>
<evidence type="ECO:0000313" key="3">
    <source>
        <dbReference type="Proteomes" id="UP000036681"/>
    </source>
</evidence>